<gene>
    <name evidence="9" type="ORF">BXYJ_LOCUS3042</name>
</gene>
<dbReference type="PANTHER" id="PTHR10780:SF18">
    <property type="entry name" value="LD43650P"/>
    <property type="match status" value="1"/>
</dbReference>
<dbReference type="PANTHER" id="PTHR10780">
    <property type="entry name" value="MITOCHONDRIAL CARRIER HOMOLOG"/>
    <property type="match status" value="1"/>
</dbReference>
<evidence type="ECO:0000256" key="6">
    <source>
        <dbReference type="ARBA" id="ARBA00023128"/>
    </source>
</evidence>
<comment type="subcellular location">
    <subcellularLocation>
        <location evidence="1">Mitochondrion outer membrane</location>
        <topology evidence="1">Multi-pass membrane protein</topology>
    </subcellularLocation>
</comment>
<dbReference type="Gene3D" id="1.50.40.10">
    <property type="entry name" value="Mitochondrial carrier domain"/>
    <property type="match status" value="1"/>
</dbReference>
<evidence type="ECO:0000256" key="2">
    <source>
        <dbReference type="ARBA" id="ARBA00022692"/>
    </source>
</evidence>
<dbReference type="AlphaFoldDB" id="A0A7I8WMZ6"/>
<keyword evidence="3" id="KW-0677">Repeat</keyword>
<organism evidence="9 10">
    <name type="scientific">Bursaphelenchus xylophilus</name>
    <name type="common">Pinewood nematode worm</name>
    <name type="synonym">Aphelenchoides xylophilus</name>
    <dbReference type="NCBI Taxonomy" id="6326"/>
    <lineage>
        <taxon>Eukaryota</taxon>
        <taxon>Metazoa</taxon>
        <taxon>Ecdysozoa</taxon>
        <taxon>Nematoda</taxon>
        <taxon>Chromadorea</taxon>
        <taxon>Rhabditida</taxon>
        <taxon>Tylenchina</taxon>
        <taxon>Tylenchomorpha</taxon>
        <taxon>Aphelenchoidea</taxon>
        <taxon>Aphelenchoididae</taxon>
        <taxon>Bursaphelenchus</taxon>
    </lineage>
</organism>
<keyword evidence="6" id="KW-0496">Mitochondrion</keyword>
<dbReference type="SUPFAM" id="SSF103506">
    <property type="entry name" value="Mitochondrial carrier"/>
    <property type="match status" value="1"/>
</dbReference>
<dbReference type="EMBL" id="CAJFCV020000002">
    <property type="protein sequence ID" value="CAG9092612.1"/>
    <property type="molecule type" value="Genomic_DNA"/>
</dbReference>
<keyword evidence="5 8" id="KW-1133">Transmembrane helix</keyword>
<evidence type="ECO:0000256" key="3">
    <source>
        <dbReference type="ARBA" id="ARBA00022737"/>
    </source>
</evidence>
<dbReference type="GO" id="GO:0005741">
    <property type="term" value="C:mitochondrial outer membrane"/>
    <property type="evidence" value="ECO:0007669"/>
    <property type="project" value="UniProtKB-SubCell"/>
</dbReference>
<reference evidence="9" key="1">
    <citation type="submission" date="2020-09" db="EMBL/GenBank/DDBJ databases">
        <authorList>
            <person name="Kikuchi T."/>
        </authorList>
    </citation>
    <scope>NUCLEOTIDE SEQUENCE</scope>
    <source>
        <strain evidence="9">Ka4C1</strain>
    </source>
</reference>
<evidence type="ECO:0000256" key="1">
    <source>
        <dbReference type="ARBA" id="ARBA00004374"/>
    </source>
</evidence>
<dbReference type="OrthoDB" id="10253709at2759"/>
<keyword evidence="10" id="KW-1185">Reference proteome</keyword>
<sequence length="662" mass="75888">MCKLSEIDGNSEDSEGRMTYEVEVESNSHNNRFYELRNRSLNALHDILHSHSQADALEFCVSSYDDAKKKSKYHWKEGDLKLDMLIFGRVASLRRLCLHMNNMMGVTLSQPFQFGISELALFDVDMTFYSFSMLIRSVGQSIQHLCLHNVKIINENHHSDCVPSDFNYLKELERVRNLETLRVDCDFQDIAHVIKTRLAKPLESLFVKTADIVQLHDFEGVIAKNIYVKELYYKGKRYGNDASRELQMAVEDWRRKMKTREVTCRVVLGTPKSWSPSSHQTPIRQLAQLGKVQLCLLVTDEEFPNDTLIETVMKIEQSTFQRATLNKKVCCAGKKNRMSDVIGKAWQTAMFDVAIYPLTWARTLIELGYEPFPLERSNFKILCGCRTLFLPNFYSYIYKSAEKDGVMVLYRGVEACALRTFVFILVTDSVFKYIRKYLPNLGGEPVRPCVKEHELTTYESFRRRFRTLIRQTAIQTIAVVATQPFLVCMVREVAQHIGKETLYGPVHVTLMKIADSEGIPGLFSGIIPTLLASYFCNWGLGAVGFVLDRFVWPKMKMFDPADPLSVLRPKSLATIALDKFVIQPGGQRYRNVSRMMCVAGTGLKVSNPPFAIPFCHWTDAFKFLRQEHQLGRGNSSFFRVHYGAIYTCPTTKHLFATTSLHN</sequence>
<evidence type="ECO:0000256" key="8">
    <source>
        <dbReference type="SAM" id="Phobius"/>
    </source>
</evidence>
<evidence type="ECO:0000256" key="7">
    <source>
        <dbReference type="ARBA" id="ARBA00023136"/>
    </source>
</evidence>
<evidence type="ECO:0000313" key="9">
    <source>
        <dbReference type="EMBL" id="CAD5213462.1"/>
    </source>
</evidence>
<comment type="caution">
    <text evidence="9">The sequence shown here is derived from an EMBL/GenBank/DDBJ whole genome shotgun (WGS) entry which is preliminary data.</text>
</comment>
<evidence type="ECO:0000256" key="4">
    <source>
        <dbReference type="ARBA" id="ARBA00022787"/>
    </source>
</evidence>
<proteinExistence type="predicted"/>
<feature type="transmembrane region" description="Helical" evidence="8">
    <location>
        <begin position="522"/>
        <end position="547"/>
    </location>
</feature>
<protein>
    <submittedName>
        <fullName evidence="9">(pine wood nematode) hypothetical protein</fullName>
    </submittedName>
</protein>
<keyword evidence="2 8" id="KW-0812">Transmembrane</keyword>
<accession>A0A7I8WMZ6</accession>
<dbReference type="EMBL" id="CAJFDI010000002">
    <property type="protein sequence ID" value="CAD5213462.1"/>
    <property type="molecule type" value="Genomic_DNA"/>
</dbReference>
<evidence type="ECO:0000313" key="10">
    <source>
        <dbReference type="Proteomes" id="UP000659654"/>
    </source>
</evidence>
<keyword evidence="4" id="KW-1000">Mitochondrion outer membrane</keyword>
<name>A0A7I8WMZ6_BURXY</name>
<dbReference type="InterPro" id="IPR023395">
    <property type="entry name" value="MCP_dom_sf"/>
</dbReference>
<dbReference type="Proteomes" id="UP000659654">
    <property type="component" value="Unassembled WGS sequence"/>
</dbReference>
<dbReference type="Proteomes" id="UP000582659">
    <property type="component" value="Unassembled WGS sequence"/>
</dbReference>
<evidence type="ECO:0000256" key="5">
    <source>
        <dbReference type="ARBA" id="ARBA00022989"/>
    </source>
</evidence>
<keyword evidence="7 8" id="KW-0472">Membrane</keyword>